<dbReference type="EMBL" id="SSDS01000023">
    <property type="protein sequence ID" value="TXG78262.1"/>
    <property type="molecule type" value="Genomic_DNA"/>
</dbReference>
<accession>A0A5C7JB87</accession>
<dbReference type="InterPro" id="IPR011009">
    <property type="entry name" value="Kinase-like_dom_sf"/>
</dbReference>
<gene>
    <name evidence="2" type="ORF">E6Q11_01485</name>
</gene>
<dbReference type="GO" id="GO:0005737">
    <property type="term" value="C:cytoplasm"/>
    <property type="evidence" value="ECO:0007669"/>
    <property type="project" value="TreeGrafter"/>
</dbReference>
<dbReference type="Pfam" id="PF00069">
    <property type="entry name" value="Pkinase"/>
    <property type="match status" value="1"/>
</dbReference>
<dbReference type="InterPro" id="IPR053235">
    <property type="entry name" value="Ser_Thr_kinase"/>
</dbReference>
<dbReference type="PANTHER" id="PTHR24361">
    <property type="entry name" value="MITOGEN-ACTIVATED KINASE KINASE KINASE"/>
    <property type="match status" value="1"/>
</dbReference>
<protein>
    <submittedName>
        <fullName evidence="2">Protein kinase family protein</fullName>
    </submittedName>
</protein>
<dbReference type="Proteomes" id="UP000321026">
    <property type="component" value="Unassembled WGS sequence"/>
</dbReference>
<dbReference type="InterPro" id="IPR000719">
    <property type="entry name" value="Prot_kinase_dom"/>
</dbReference>
<proteinExistence type="predicted"/>
<dbReference type="SUPFAM" id="SSF56112">
    <property type="entry name" value="Protein kinase-like (PK-like)"/>
    <property type="match status" value="1"/>
</dbReference>
<comment type="caution">
    <text evidence="2">The sequence shown here is derived from an EMBL/GenBank/DDBJ whole genome shotgun (WGS) entry which is preliminary data.</text>
</comment>
<keyword evidence="2" id="KW-0418">Kinase</keyword>
<evidence type="ECO:0000259" key="1">
    <source>
        <dbReference type="PROSITE" id="PS50011"/>
    </source>
</evidence>
<dbReference type="PROSITE" id="PS50011">
    <property type="entry name" value="PROTEIN_KINASE_DOM"/>
    <property type="match status" value="1"/>
</dbReference>
<dbReference type="AlphaFoldDB" id="A0A5C7JB87"/>
<evidence type="ECO:0000313" key="3">
    <source>
        <dbReference type="Proteomes" id="UP000321026"/>
    </source>
</evidence>
<dbReference type="GO" id="GO:0005524">
    <property type="term" value="F:ATP binding"/>
    <property type="evidence" value="ECO:0007669"/>
    <property type="project" value="InterPro"/>
</dbReference>
<reference evidence="2 3" key="1">
    <citation type="submission" date="2018-09" db="EMBL/GenBank/DDBJ databases">
        <title>Metagenome Assembled Genomes from an Advanced Water Purification Facility.</title>
        <authorList>
            <person name="Stamps B.W."/>
            <person name="Spear J.R."/>
        </authorList>
    </citation>
    <scope>NUCLEOTIDE SEQUENCE [LARGE SCALE GENOMIC DNA]</scope>
    <source>
        <strain evidence="2">Bin_63_2</strain>
    </source>
</reference>
<evidence type="ECO:0000313" key="2">
    <source>
        <dbReference type="EMBL" id="TXG78262.1"/>
    </source>
</evidence>
<keyword evidence="2" id="KW-0808">Transferase</keyword>
<name>A0A5C7JB87_9BACT</name>
<dbReference type="Gene3D" id="1.10.510.10">
    <property type="entry name" value="Transferase(Phosphotransferase) domain 1"/>
    <property type="match status" value="1"/>
</dbReference>
<sequence>MAGKQINTKRDTIIMEYMEGGNLYDHLQVIAEHKFPENLAKVYFKDFIGVLSSLHAHKEKIAHRDIKP</sequence>
<organism evidence="2 3">
    <name type="scientific">Candidatus Dojkabacteria bacterium</name>
    <dbReference type="NCBI Taxonomy" id="2099670"/>
    <lineage>
        <taxon>Bacteria</taxon>
        <taxon>Candidatus Dojkabacteria</taxon>
    </lineage>
</organism>
<dbReference type="GO" id="GO:0004674">
    <property type="term" value="F:protein serine/threonine kinase activity"/>
    <property type="evidence" value="ECO:0007669"/>
    <property type="project" value="TreeGrafter"/>
</dbReference>
<feature type="domain" description="Protein kinase" evidence="1">
    <location>
        <begin position="1"/>
        <end position="68"/>
    </location>
</feature>